<accession>A0AAV7IXI8</accession>
<comment type="caution">
    <text evidence="2">The sequence shown here is derived from an EMBL/GenBank/DDBJ whole genome shotgun (WGS) entry which is preliminary data.</text>
</comment>
<evidence type="ECO:0000313" key="3">
    <source>
        <dbReference type="Proteomes" id="UP000826195"/>
    </source>
</evidence>
<reference evidence="2 3" key="1">
    <citation type="journal article" date="2021" name="J. Hered.">
        <title>A chromosome-level genome assembly of the parasitoid wasp, Cotesia glomerata (Hymenoptera: Braconidae).</title>
        <authorList>
            <person name="Pinto B.J."/>
            <person name="Weis J.J."/>
            <person name="Gamble T."/>
            <person name="Ode P.J."/>
            <person name="Paul R."/>
            <person name="Zaspel J.M."/>
        </authorList>
    </citation>
    <scope>NUCLEOTIDE SEQUENCE [LARGE SCALE GENOMIC DNA]</scope>
    <source>
        <strain evidence="2">CgM1</strain>
    </source>
</reference>
<protein>
    <submittedName>
        <fullName evidence="2">Uncharacterized protein</fullName>
    </submittedName>
</protein>
<dbReference type="EMBL" id="JAHXZJ010000379">
    <property type="protein sequence ID" value="KAH0559100.1"/>
    <property type="molecule type" value="Genomic_DNA"/>
</dbReference>
<dbReference type="Proteomes" id="UP000826195">
    <property type="component" value="Unassembled WGS sequence"/>
</dbReference>
<gene>
    <name evidence="2" type="ORF">KQX54_001000</name>
</gene>
<proteinExistence type="predicted"/>
<feature type="compositionally biased region" description="Basic and acidic residues" evidence="1">
    <location>
        <begin position="1"/>
        <end position="10"/>
    </location>
</feature>
<organism evidence="2 3">
    <name type="scientific">Cotesia glomerata</name>
    <name type="common">Lepidopteran parasitic wasp</name>
    <name type="synonym">Apanteles glomeratus</name>
    <dbReference type="NCBI Taxonomy" id="32391"/>
    <lineage>
        <taxon>Eukaryota</taxon>
        <taxon>Metazoa</taxon>
        <taxon>Ecdysozoa</taxon>
        <taxon>Arthropoda</taxon>
        <taxon>Hexapoda</taxon>
        <taxon>Insecta</taxon>
        <taxon>Pterygota</taxon>
        <taxon>Neoptera</taxon>
        <taxon>Endopterygota</taxon>
        <taxon>Hymenoptera</taxon>
        <taxon>Apocrita</taxon>
        <taxon>Ichneumonoidea</taxon>
        <taxon>Braconidae</taxon>
        <taxon>Microgastrinae</taxon>
        <taxon>Cotesia</taxon>
    </lineage>
</organism>
<dbReference type="AlphaFoldDB" id="A0AAV7IXI8"/>
<evidence type="ECO:0000256" key="1">
    <source>
        <dbReference type="SAM" id="MobiDB-lite"/>
    </source>
</evidence>
<feature type="region of interest" description="Disordered" evidence="1">
    <location>
        <begin position="1"/>
        <end position="47"/>
    </location>
</feature>
<evidence type="ECO:0000313" key="2">
    <source>
        <dbReference type="EMBL" id="KAH0559100.1"/>
    </source>
</evidence>
<name>A0AAV7IXI8_COTGL</name>
<sequence>MFNDHRKDILNRQGIYSGEYPNGRHDDDDDDVSQQLLSSPPTTNLTLSQYPRISRDIKYKYFVFRHLKK</sequence>
<keyword evidence="3" id="KW-1185">Reference proteome</keyword>
<feature type="compositionally biased region" description="Low complexity" evidence="1">
    <location>
        <begin position="36"/>
        <end position="47"/>
    </location>
</feature>